<name>A0A4Q4SY41_9PEZI</name>
<dbReference type="EMBL" id="QJNU01000621">
    <property type="protein sequence ID" value="RYO91937.1"/>
    <property type="molecule type" value="Genomic_DNA"/>
</dbReference>
<organism evidence="3 4">
    <name type="scientific">Monosporascus ibericus</name>
    <dbReference type="NCBI Taxonomy" id="155417"/>
    <lineage>
        <taxon>Eukaryota</taxon>
        <taxon>Fungi</taxon>
        <taxon>Dikarya</taxon>
        <taxon>Ascomycota</taxon>
        <taxon>Pezizomycotina</taxon>
        <taxon>Sordariomycetes</taxon>
        <taxon>Xylariomycetidae</taxon>
        <taxon>Xylariales</taxon>
        <taxon>Xylariales incertae sedis</taxon>
        <taxon>Monosporascus</taxon>
    </lineage>
</organism>
<accession>A0A4Q4SY41</accession>
<evidence type="ECO:0000256" key="2">
    <source>
        <dbReference type="SAM" id="MobiDB-lite"/>
    </source>
</evidence>
<feature type="compositionally biased region" description="Polar residues" evidence="2">
    <location>
        <begin position="399"/>
        <end position="410"/>
    </location>
</feature>
<gene>
    <name evidence="3" type="ORF">DL764_008219</name>
</gene>
<protein>
    <recommendedName>
        <fullName evidence="5">MEI5 protein</fullName>
    </recommendedName>
</protein>
<proteinExistence type="predicted"/>
<sequence>MAPQVDYSQNLKTLFGLMDALTSEPSYKAIRQVHGENDSLKQQIETQSQEIKVLTRTVGRLQQSLDSETETLKGTSAQLAKLENVKKTLTGERDAEKAKVAEKEKRLQENAKAVSELQEKLKVSANSINNLKEIVKKKDNQQNEKSSLLSKVSTELEGKKAEMTTMSEKLKALSQYSCAMTTASDEVISKELGRVFTTVQNLAETFFSQSLHKDILGDDNLWKDIQEQIRWLPLPASNSSEAKQMRIAACIAALGSRFVRLIFVPVYQQSDTGELSGLLSSLAAADAPRETYLRSVLLDVLPDEQTSIRKQRTIEIVSAVCTGIGRLLEDQKKAAFRDSVERACKVADECWQKIRRLKMKVDPFMPLSESIEDGAEQFTDEFWLPVPLPSGLPTDKSPESSGKPSGTNGAPNGHELPAIELSDVKSFIWPAFMIGERIQTRGKKDNEEELNSEAAFFMRAVLKTGKALSIFKD</sequence>
<keyword evidence="4" id="KW-1185">Reference proteome</keyword>
<evidence type="ECO:0000313" key="3">
    <source>
        <dbReference type="EMBL" id="RYO91937.1"/>
    </source>
</evidence>
<evidence type="ECO:0000256" key="1">
    <source>
        <dbReference type="SAM" id="Coils"/>
    </source>
</evidence>
<evidence type="ECO:0008006" key="5">
    <source>
        <dbReference type="Google" id="ProtNLM"/>
    </source>
</evidence>
<feature type="coiled-coil region" evidence="1">
    <location>
        <begin position="30"/>
        <end position="151"/>
    </location>
</feature>
<feature type="region of interest" description="Disordered" evidence="2">
    <location>
        <begin position="389"/>
        <end position="415"/>
    </location>
</feature>
<dbReference type="Proteomes" id="UP000293360">
    <property type="component" value="Unassembled WGS sequence"/>
</dbReference>
<keyword evidence="1" id="KW-0175">Coiled coil</keyword>
<evidence type="ECO:0000313" key="4">
    <source>
        <dbReference type="Proteomes" id="UP000293360"/>
    </source>
</evidence>
<dbReference type="OrthoDB" id="5421041at2759"/>
<dbReference type="AlphaFoldDB" id="A0A4Q4SY41"/>
<comment type="caution">
    <text evidence="3">The sequence shown here is derived from an EMBL/GenBank/DDBJ whole genome shotgun (WGS) entry which is preliminary data.</text>
</comment>
<reference evidence="3 4" key="1">
    <citation type="submission" date="2018-06" db="EMBL/GenBank/DDBJ databases">
        <title>Complete Genomes of Monosporascus.</title>
        <authorList>
            <person name="Robinson A.J."/>
            <person name="Natvig D.O."/>
        </authorList>
    </citation>
    <scope>NUCLEOTIDE SEQUENCE [LARGE SCALE GENOMIC DNA]</scope>
    <source>
        <strain evidence="3 4">CBS 110550</strain>
    </source>
</reference>